<feature type="compositionally biased region" description="Polar residues" evidence="9">
    <location>
        <begin position="768"/>
        <end position="779"/>
    </location>
</feature>
<evidence type="ECO:0000259" key="12">
    <source>
        <dbReference type="PROSITE" id="PS51848"/>
    </source>
</evidence>
<evidence type="ECO:0000256" key="8">
    <source>
        <dbReference type="PROSITE-ProRule" id="PRU00125"/>
    </source>
</evidence>
<keyword evidence="2" id="KW-0597">Phosphoprotein</keyword>
<keyword evidence="14" id="KW-1185">Reference proteome</keyword>
<proteinExistence type="predicted"/>
<evidence type="ECO:0000256" key="2">
    <source>
        <dbReference type="ARBA" id="ARBA00022553"/>
    </source>
</evidence>
<comment type="subcellular location">
    <subcellularLocation>
        <location evidence="1">Endosome</location>
    </subcellularLocation>
</comment>
<evidence type="ECO:0000259" key="10">
    <source>
        <dbReference type="PROSITE" id="PS50021"/>
    </source>
</evidence>
<evidence type="ECO:0008006" key="15">
    <source>
        <dbReference type="Google" id="ProtNLM"/>
    </source>
</evidence>
<feature type="region of interest" description="Disordered" evidence="9">
    <location>
        <begin position="768"/>
        <end position="809"/>
    </location>
</feature>
<name>A0AA39CAC8_9HYME</name>
<dbReference type="PANTHER" id="PTHR23167:SF84">
    <property type="entry name" value="ALPHA ACTININ 3-RELATED"/>
    <property type="match status" value="1"/>
</dbReference>
<evidence type="ECO:0000256" key="9">
    <source>
        <dbReference type="SAM" id="MobiDB-lite"/>
    </source>
</evidence>
<protein>
    <recommendedName>
        <fullName evidence="15">MICAL-like protein 1</fullName>
    </recommendedName>
</protein>
<accession>A0AA39CAC8</accession>
<evidence type="ECO:0000256" key="5">
    <source>
        <dbReference type="ARBA" id="ARBA00022833"/>
    </source>
</evidence>
<keyword evidence="5 8" id="KW-0862">Zinc</keyword>
<keyword evidence="7" id="KW-0175">Coiled coil</keyword>
<dbReference type="Gene3D" id="1.10.418.10">
    <property type="entry name" value="Calponin-like domain"/>
    <property type="match status" value="1"/>
</dbReference>
<evidence type="ECO:0000259" key="11">
    <source>
        <dbReference type="PROSITE" id="PS50023"/>
    </source>
</evidence>
<dbReference type="CDD" id="cd09400">
    <property type="entry name" value="LIM_like_1"/>
    <property type="match status" value="1"/>
</dbReference>
<dbReference type="Pfam" id="PF00307">
    <property type="entry name" value="CH"/>
    <property type="match status" value="1"/>
</dbReference>
<dbReference type="SUPFAM" id="SSF47576">
    <property type="entry name" value="Calponin-homology domain, CH-domain"/>
    <property type="match status" value="1"/>
</dbReference>
<dbReference type="Pfam" id="PF12130">
    <property type="entry name" value="bMERB_dom"/>
    <property type="match status" value="1"/>
</dbReference>
<dbReference type="PANTHER" id="PTHR23167">
    <property type="entry name" value="CALPONIN HOMOLOGY DOMAIN-CONTAINING PROTEIN DDB_G0272472-RELATED"/>
    <property type="match status" value="1"/>
</dbReference>
<evidence type="ECO:0000256" key="6">
    <source>
        <dbReference type="ARBA" id="ARBA00023038"/>
    </source>
</evidence>
<dbReference type="PROSITE" id="PS51848">
    <property type="entry name" value="BMERB"/>
    <property type="match status" value="1"/>
</dbReference>
<feature type="region of interest" description="Disordered" evidence="9">
    <location>
        <begin position="650"/>
        <end position="714"/>
    </location>
</feature>
<feature type="compositionally biased region" description="Basic and acidic residues" evidence="9">
    <location>
        <begin position="1011"/>
        <end position="1025"/>
    </location>
</feature>
<organism evidence="13 14">
    <name type="scientific">Microctonus aethiopoides</name>
    <dbReference type="NCBI Taxonomy" id="144406"/>
    <lineage>
        <taxon>Eukaryota</taxon>
        <taxon>Metazoa</taxon>
        <taxon>Ecdysozoa</taxon>
        <taxon>Arthropoda</taxon>
        <taxon>Hexapoda</taxon>
        <taxon>Insecta</taxon>
        <taxon>Pterygota</taxon>
        <taxon>Neoptera</taxon>
        <taxon>Endopterygota</taxon>
        <taxon>Hymenoptera</taxon>
        <taxon>Apocrita</taxon>
        <taxon>Ichneumonoidea</taxon>
        <taxon>Braconidae</taxon>
        <taxon>Euphorinae</taxon>
        <taxon>Microctonus</taxon>
    </lineage>
</organism>
<evidence type="ECO:0000313" key="14">
    <source>
        <dbReference type="Proteomes" id="UP001168990"/>
    </source>
</evidence>
<dbReference type="EMBL" id="JAQQBS010001423">
    <property type="protein sequence ID" value="KAK0160869.1"/>
    <property type="molecule type" value="Genomic_DNA"/>
</dbReference>
<evidence type="ECO:0000313" key="13">
    <source>
        <dbReference type="EMBL" id="KAK0160869.1"/>
    </source>
</evidence>
<dbReference type="PROSITE" id="PS50023">
    <property type="entry name" value="LIM_DOMAIN_2"/>
    <property type="match status" value="1"/>
</dbReference>
<dbReference type="SMART" id="SM00132">
    <property type="entry name" value="LIM"/>
    <property type="match status" value="1"/>
</dbReference>
<dbReference type="PROSITE" id="PS00478">
    <property type="entry name" value="LIM_DOMAIN_1"/>
    <property type="match status" value="1"/>
</dbReference>
<feature type="region of interest" description="Disordered" evidence="9">
    <location>
        <begin position="1005"/>
        <end position="1034"/>
    </location>
</feature>
<dbReference type="SMART" id="SM00033">
    <property type="entry name" value="CH"/>
    <property type="match status" value="1"/>
</dbReference>
<dbReference type="Pfam" id="PF00412">
    <property type="entry name" value="LIM"/>
    <property type="match status" value="1"/>
</dbReference>
<gene>
    <name evidence="13" type="ORF">PV328_008233</name>
</gene>
<dbReference type="AlphaFoldDB" id="A0AA39CAC8"/>
<feature type="compositionally biased region" description="Polar residues" evidence="9">
    <location>
        <begin position="684"/>
        <end position="701"/>
    </location>
</feature>
<reference evidence="13" key="1">
    <citation type="journal article" date="2023" name="bioRxiv">
        <title>Scaffold-level genome assemblies of two parasitoid biocontrol wasps reveal the parthenogenesis mechanism and an associated novel virus.</title>
        <authorList>
            <person name="Inwood S."/>
            <person name="Skelly J."/>
            <person name="Guhlin J."/>
            <person name="Harrop T."/>
            <person name="Goldson S."/>
            <person name="Dearden P."/>
        </authorList>
    </citation>
    <scope>NUCLEOTIDE SEQUENCE</scope>
    <source>
        <strain evidence="13">Irish</strain>
        <tissue evidence="13">Whole body</tissue>
    </source>
</reference>
<dbReference type="PROSITE" id="PS50021">
    <property type="entry name" value="CH"/>
    <property type="match status" value="1"/>
</dbReference>
<evidence type="ECO:0000256" key="4">
    <source>
        <dbReference type="ARBA" id="ARBA00022753"/>
    </source>
</evidence>
<feature type="region of interest" description="Disordered" evidence="9">
    <location>
        <begin position="496"/>
        <end position="571"/>
    </location>
</feature>
<dbReference type="InterPro" id="IPR036872">
    <property type="entry name" value="CH_dom_sf"/>
</dbReference>
<dbReference type="Gene3D" id="2.10.110.10">
    <property type="entry name" value="Cysteine Rich Protein"/>
    <property type="match status" value="1"/>
</dbReference>
<feature type="region of interest" description="Disordered" evidence="9">
    <location>
        <begin position="603"/>
        <end position="634"/>
    </location>
</feature>
<reference evidence="13" key="2">
    <citation type="submission" date="2023-03" db="EMBL/GenBank/DDBJ databases">
        <authorList>
            <person name="Inwood S.N."/>
            <person name="Skelly J.G."/>
            <person name="Guhlin J."/>
            <person name="Harrop T.W.R."/>
            <person name="Goldson S.G."/>
            <person name="Dearden P.K."/>
        </authorList>
    </citation>
    <scope>NUCLEOTIDE SEQUENCE</scope>
    <source>
        <strain evidence="13">Irish</strain>
        <tissue evidence="13">Whole body</tissue>
    </source>
</reference>
<feature type="compositionally biased region" description="Polar residues" evidence="9">
    <location>
        <begin position="526"/>
        <end position="546"/>
    </location>
</feature>
<dbReference type="FunFam" id="1.10.418.10:FF:000023">
    <property type="entry name" value="EH domain-binding protein 1 isoform X1"/>
    <property type="match status" value="1"/>
</dbReference>
<dbReference type="SUPFAM" id="SSF57716">
    <property type="entry name" value="Glucocorticoid receptor-like (DNA-binding domain)"/>
    <property type="match status" value="1"/>
</dbReference>
<sequence length="1034" mass="117341">MSEIRGPKALEVWCRRITDGYPGVNVQNMTTSWRDGLAFCAMIHHFRPDLIDFESLNKDDVYGNNELAFRIAAQHLGIPALLDAEDMASCSVPDRLSILTYLSQFYQHFGGSSPSRVAVSRTPDNANKGITPVAESPPSKVISSLGMRREPCAVCGMPVFLAEKLVIGRTIYHRICFRCARCNNQLTPGNYYETEDNEYCCETCPDEEEGQSTIDNIESYVDSLAGFNKEIISDANQSSILNYHRALSDEEKYVQQNHHNGENATATTAVLSKSTSELSQMRLNFMSSHLLDDKINNIDNFTDQSNNYTVSPDENCVSLNDTAELKSMTILNENENCSNKFVNNIDDSTVNSIHNRCLTATTTTTTINRNIDFKNNDLKTSQDTKETLGVVNNNDNDIKNKLFEEEDNVDQSLPLVKRRLKMFENLVASGVENEIEITPSTSRNIEPDSLDIDNCEEIINEKQPMELLPEDNEQLLKKSSTDGIINIFNAPEIDLSIEEQTDDYPDTMNPFNSDEDTQNEKDNEVNSKTLESSIMKESTNPFGSDSSENENDNGDETINSQIIPPKPAARMNRNNDYIKSIHGVDVEQSPKRRLVAPQINLNPFWSDGEEPESDDDSVNKITTPIPKPRTNKSTIDNIYHLKSDLNRDGIHASNSSISSSSSTVTSGGHYRKRKPAPPPPIVNDKSTTIITSTPDVKSTTPKQRKNKRAPLPPTLINSLQSYKLSSSDISNLSLNESPVNKAQTITNDDEETKIWEDVKVNKNETNRNKQSMKIISPSESDQDYSFHDKSVQGKWKRKKAPAPARPVPQRRKIKVMSAKDVKIELSEIEMQQQGLEKQGVRLEQLIRQKCEGGNGNDENCRNVDADELVLELFALVNEKNELFRRQAELMLLKRQQRLEEEHADVEYQIRCLMCQPEATKTDFDKQREETLIQRLVEIVERRSEIVECLEMDRRREVEEDKSINMHMEIYTAKNKVGERSSDGNQSIDSVKIKKTKFKEILTEKHFKKSSKKDADKDVDETEVKLKRQNKRKWF</sequence>
<dbReference type="GO" id="GO:0005768">
    <property type="term" value="C:endosome"/>
    <property type="evidence" value="ECO:0007669"/>
    <property type="project" value="UniProtKB-SubCell"/>
</dbReference>
<keyword evidence="6 8" id="KW-0440">LIM domain</keyword>
<keyword evidence="4" id="KW-0967">Endosome</keyword>
<dbReference type="InterPro" id="IPR001715">
    <property type="entry name" value="CH_dom"/>
</dbReference>
<evidence type="ECO:0000256" key="7">
    <source>
        <dbReference type="ARBA" id="ARBA00023054"/>
    </source>
</evidence>
<keyword evidence="3 8" id="KW-0479">Metal-binding</keyword>
<comment type="caution">
    <text evidence="13">The sequence shown here is derived from an EMBL/GenBank/DDBJ whole genome shotgun (WGS) entry which is preliminary data.</text>
</comment>
<dbReference type="InterPro" id="IPR050540">
    <property type="entry name" value="F-actin_Monoox_Mical"/>
</dbReference>
<feature type="compositionally biased region" description="Low complexity" evidence="9">
    <location>
        <begin position="653"/>
        <end position="666"/>
    </location>
</feature>
<feature type="domain" description="LIM zinc-binding" evidence="11">
    <location>
        <begin position="150"/>
        <end position="211"/>
    </location>
</feature>
<evidence type="ECO:0000256" key="1">
    <source>
        <dbReference type="ARBA" id="ARBA00004177"/>
    </source>
</evidence>
<feature type="domain" description="BMERB" evidence="12">
    <location>
        <begin position="805"/>
        <end position="965"/>
    </location>
</feature>
<feature type="domain" description="Calponin-homology (CH)" evidence="10">
    <location>
        <begin position="4"/>
        <end position="110"/>
    </location>
</feature>
<evidence type="ECO:0000256" key="3">
    <source>
        <dbReference type="ARBA" id="ARBA00022723"/>
    </source>
</evidence>
<feature type="compositionally biased region" description="Acidic residues" evidence="9">
    <location>
        <begin position="496"/>
        <end position="505"/>
    </location>
</feature>
<dbReference type="GO" id="GO:0046872">
    <property type="term" value="F:metal ion binding"/>
    <property type="evidence" value="ECO:0007669"/>
    <property type="project" value="UniProtKB-KW"/>
</dbReference>
<dbReference type="Proteomes" id="UP001168990">
    <property type="component" value="Unassembled WGS sequence"/>
</dbReference>
<dbReference type="InterPro" id="IPR022735">
    <property type="entry name" value="bMERB_dom"/>
</dbReference>
<dbReference type="InterPro" id="IPR001781">
    <property type="entry name" value="Znf_LIM"/>
</dbReference>
<feature type="compositionally biased region" description="Acidic residues" evidence="9">
    <location>
        <begin position="607"/>
        <end position="616"/>
    </location>
</feature>
<dbReference type="SMART" id="SM01203">
    <property type="entry name" value="DUF3585"/>
    <property type="match status" value="1"/>
</dbReference>